<proteinExistence type="inferred from homology"/>
<dbReference type="PANTHER" id="PTHR23416:SF23">
    <property type="entry name" value="ACETYLTRANSFERASE C18B11.09C-RELATED"/>
    <property type="match status" value="1"/>
</dbReference>
<sequence>MSDFDLSTYKEDKPFFVKRIIWMVINRTIFRCIPGVKLSFVRNGILKLFGATFKGSALIYPSVKIFAPWNLEVGQHSCVGPRVELYSKDKIIIGKNTVISQGSYICTGSHDISKYLLPLVTKPITIESGSWVAADVFIGPGVTVGEGAIVGARSAVFKDVKPWTVVGGNPAKFIKMREMKN</sequence>
<keyword evidence="5" id="KW-1185">Reference proteome</keyword>
<dbReference type="InterPro" id="IPR018357">
    <property type="entry name" value="Hexapep_transf_CS"/>
</dbReference>
<evidence type="ECO:0000256" key="1">
    <source>
        <dbReference type="ARBA" id="ARBA00007274"/>
    </source>
</evidence>
<dbReference type="CDD" id="cd05825">
    <property type="entry name" value="LbH_wcaF_like"/>
    <property type="match status" value="1"/>
</dbReference>
<dbReference type="PROSITE" id="PS00101">
    <property type="entry name" value="HEXAPEP_TRANSFERASES"/>
    <property type="match status" value="1"/>
</dbReference>
<dbReference type="InterPro" id="IPR011004">
    <property type="entry name" value="Trimer_LpxA-like_sf"/>
</dbReference>
<keyword evidence="2" id="KW-0808">Transferase</keyword>
<organism evidence="4 5">
    <name type="scientific">Litoribaculum gwangyangense</name>
    <dbReference type="NCBI Taxonomy" id="1130722"/>
    <lineage>
        <taxon>Bacteria</taxon>
        <taxon>Pseudomonadati</taxon>
        <taxon>Bacteroidota</taxon>
        <taxon>Flavobacteriia</taxon>
        <taxon>Flavobacteriales</taxon>
        <taxon>Flavobacteriaceae</taxon>
        <taxon>Litoribaculum</taxon>
    </lineage>
</organism>
<dbReference type="Gene3D" id="2.160.10.10">
    <property type="entry name" value="Hexapeptide repeat proteins"/>
    <property type="match status" value="1"/>
</dbReference>
<dbReference type="Proteomes" id="UP001501433">
    <property type="component" value="Unassembled WGS sequence"/>
</dbReference>
<keyword evidence="3" id="KW-0677">Repeat</keyword>
<dbReference type="InterPro" id="IPR051159">
    <property type="entry name" value="Hexapeptide_acetyltransf"/>
</dbReference>
<name>A0ABP9CR88_9FLAO</name>
<dbReference type="PANTHER" id="PTHR23416">
    <property type="entry name" value="SIALIC ACID SYNTHASE-RELATED"/>
    <property type="match status" value="1"/>
</dbReference>
<dbReference type="EMBL" id="BAABJW010000004">
    <property type="protein sequence ID" value="GAA4816992.1"/>
    <property type="molecule type" value="Genomic_DNA"/>
</dbReference>
<gene>
    <name evidence="4" type="ORF">GCM10023330_27090</name>
</gene>
<evidence type="ECO:0000256" key="3">
    <source>
        <dbReference type="ARBA" id="ARBA00022737"/>
    </source>
</evidence>
<reference evidence="5" key="1">
    <citation type="journal article" date="2019" name="Int. J. Syst. Evol. Microbiol.">
        <title>The Global Catalogue of Microorganisms (GCM) 10K type strain sequencing project: providing services to taxonomists for standard genome sequencing and annotation.</title>
        <authorList>
            <consortium name="The Broad Institute Genomics Platform"/>
            <consortium name="The Broad Institute Genome Sequencing Center for Infectious Disease"/>
            <person name="Wu L."/>
            <person name="Ma J."/>
        </authorList>
    </citation>
    <scope>NUCLEOTIDE SEQUENCE [LARGE SCALE GENOMIC DNA]</scope>
    <source>
        <strain evidence="5">JCM 18325</strain>
    </source>
</reference>
<evidence type="ECO:0000313" key="4">
    <source>
        <dbReference type="EMBL" id="GAA4816992.1"/>
    </source>
</evidence>
<evidence type="ECO:0000313" key="5">
    <source>
        <dbReference type="Proteomes" id="UP001501433"/>
    </source>
</evidence>
<comment type="similarity">
    <text evidence="1">Belongs to the transferase hexapeptide repeat family.</text>
</comment>
<protein>
    <submittedName>
        <fullName evidence="4">Acetyltransferase</fullName>
    </submittedName>
</protein>
<evidence type="ECO:0000256" key="2">
    <source>
        <dbReference type="ARBA" id="ARBA00022679"/>
    </source>
</evidence>
<comment type="caution">
    <text evidence="4">The sequence shown here is derived from an EMBL/GenBank/DDBJ whole genome shotgun (WGS) entry which is preliminary data.</text>
</comment>
<accession>A0ABP9CR88</accession>
<dbReference type="SUPFAM" id="SSF51161">
    <property type="entry name" value="Trimeric LpxA-like enzymes"/>
    <property type="match status" value="1"/>
</dbReference>